<reference evidence="1" key="1">
    <citation type="submission" date="2023-09" db="EMBL/GenBank/DDBJ databases">
        <title>Vallitalea sediminicola and Vallitalea maricola sp. nov., anaerobic bacteria isolated from marine sediment.</title>
        <authorList>
            <person name="Hirano S."/>
            <person name="Maeda A."/>
            <person name="Terahara T."/>
            <person name="Mori K."/>
            <person name="Hamada M."/>
            <person name="Matsumoto R."/>
            <person name="Kobayashi T."/>
        </authorList>
    </citation>
    <scope>NUCLEOTIDE SEQUENCE</scope>
    <source>
        <strain evidence="1">AN17-2</strain>
    </source>
</reference>
<proteinExistence type="predicted"/>
<accession>A0ACB5UJ68</accession>
<evidence type="ECO:0000313" key="2">
    <source>
        <dbReference type="Proteomes" id="UP001374599"/>
    </source>
</evidence>
<dbReference type="Proteomes" id="UP001374599">
    <property type="component" value="Unassembled WGS sequence"/>
</dbReference>
<evidence type="ECO:0000313" key="1">
    <source>
        <dbReference type="EMBL" id="GMQ62677.1"/>
    </source>
</evidence>
<keyword evidence="2" id="KW-1185">Reference proteome</keyword>
<comment type="caution">
    <text evidence="1">The sequence shown here is derived from an EMBL/GenBank/DDBJ whole genome shotgun (WGS) entry which is preliminary data.</text>
</comment>
<name>A0ACB5UJ68_9FIRM</name>
<dbReference type="EMBL" id="BTPU01000028">
    <property type="protein sequence ID" value="GMQ62677.1"/>
    <property type="molecule type" value="Genomic_DNA"/>
</dbReference>
<sequence length="75" mass="8890">MFQYPLGIYKKWVKNFFTFVVPFGCVNYYPLMYLLDKNNSNNILYIISPIFGILFIIPCLLVWRIGVRHYKSTGS</sequence>
<gene>
    <name evidence="1" type="ORF">AN2V17_19090</name>
</gene>
<organism evidence="1 2">
    <name type="scientific">Vallitalea maricola</name>
    <dbReference type="NCBI Taxonomy" id="3074433"/>
    <lineage>
        <taxon>Bacteria</taxon>
        <taxon>Bacillati</taxon>
        <taxon>Bacillota</taxon>
        <taxon>Clostridia</taxon>
        <taxon>Lachnospirales</taxon>
        <taxon>Vallitaleaceae</taxon>
        <taxon>Vallitalea</taxon>
    </lineage>
</organism>
<protein>
    <submittedName>
        <fullName evidence="1">Uncharacterized protein</fullName>
    </submittedName>
</protein>